<evidence type="ECO:0000259" key="5">
    <source>
        <dbReference type="Pfam" id="PF02570"/>
    </source>
</evidence>
<evidence type="ECO:0000256" key="4">
    <source>
        <dbReference type="ARBA" id="ARBA00023235"/>
    </source>
</evidence>
<protein>
    <submittedName>
        <fullName evidence="6">Precorrin-8X methylmutase</fullName>
    </submittedName>
</protein>
<comment type="similarity">
    <text evidence="2">Belongs to the CobH/CbiC family.</text>
</comment>
<accession>A0A1M4YNS1</accession>
<dbReference type="PANTHER" id="PTHR43588:SF1">
    <property type="entry name" value="COBALT-PRECORRIN-8 METHYLMUTASE"/>
    <property type="match status" value="1"/>
</dbReference>
<evidence type="ECO:0000256" key="1">
    <source>
        <dbReference type="ARBA" id="ARBA00004953"/>
    </source>
</evidence>
<reference evidence="6 7" key="1">
    <citation type="submission" date="2016-11" db="EMBL/GenBank/DDBJ databases">
        <authorList>
            <person name="Jaros S."/>
            <person name="Januszkiewicz K."/>
            <person name="Wedrychowicz H."/>
        </authorList>
    </citation>
    <scope>NUCLEOTIDE SEQUENCE [LARGE SCALE GENOMIC DNA]</scope>
    <source>
        <strain evidence="6 7">DSM 17918</strain>
    </source>
</reference>
<gene>
    <name evidence="6" type="ORF">SAMN02746089_01248</name>
</gene>
<dbReference type="PANTHER" id="PTHR43588">
    <property type="entry name" value="COBALT-PRECORRIN-8 METHYLMUTASE"/>
    <property type="match status" value="1"/>
</dbReference>
<dbReference type="GO" id="GO:0016993">
    <property type="term" value="F:precorrin-8X methylmutase activity"/>
    <property type="evidence" value="ECO:0007669"/>
    <property type="project" value="InterPro"/>
</dbReference>
<keyword evidence="4" id="KW-0413">Isomerase</keyword>
<dbReference type="SUPFAM" id="SSF63965">
    <property type="entry name" value="Precorrin-8X methylmutase CbiC/CobH"/>
    <property type="match status" value="1"/>
</dbReference>
<dbReference type="InterPro" id="IPR003722">
    <property type="entry name" value="Cbl_synth_CobH/CbiC"/>
</dbReference>
<dbReference type="Proteomes" id="UP000184088">
    <property type="component" value="Unassembled WGS sequence"/>
</dbReference>
<dbReference type="STRING" id="1121256.SAMN02746089_01248"/>
<evidence type="ECO:0000256" key="3">
    <source>
        <dbReference type="ARBA" id="ARBA00022573"/>
    </source>
</evidence>
<evidence type="ECO:0000313" key="7">
    <source>
        <dbReference type="Proteomes" id="UP000184088"/>
    </source>
</evidence>
<dbReference type="GO" id="GO:0009236">
    <property type="term" value="P:cobalamin biosynthetic process"/>
    <property type="evidence" value="ECO:0007669"/>
    <property type="project" value="UniProtKB-UniPathway"/>
</dbReference>
<evidence type="ECO:0000256" key="2">
    <source>
        <dbReference type="ARBA" id="ARBA00009774"/>
    </source>
</evidence>
<dbReference type="Pfam" id="PF02570">
    <property type="entry name" value="CbiC"/>
    <property type="match status" value="1"/>
</dbReference>
<dbReference type="EMBL" id="FQVH01000011">
    <property type="protein sequence ID" value="SHF07287.1"/>
    <property type="molecule type" value="Genomic_DNA"/>
</dbReference>
<sequence length="208" mass="22767">MNGMHFICDPLEIERKSFEIIDSHIPAGKFGSKELWVLKRVIHATADFDYVETLRISHDAIDAGINAFKKGVTIVTDTKMVAAGINKKALNKWGCNVKCYIDDPDVVSYAKNNCITRSMAAMIKAVEEPDNRVFAIGNAPTALYQLVELVKNRKARPELIIGVPVGFVGATESKELLKALDIPYITIEGRKGGSTIAAAIVNALLYMA</sequence>
<evidence type="ECO:0000313" key="6">
    <source>
        <dbReference type="EMBL" id="SHF07287.1"/>
    </source>
</evidence>
<dbReference type="InterPro" id="IPR036588">
    <property type="entry name" value="CobH/CbiC_sf"/>
</dbReference>
<keyword evidence="7" id="KW-1185">Reference proteome</keyword>
<organism evidence="6 7">
    <name type="scientific">Caldanaerobius fijiensis DSM 17918</name>
    <dbReference type="NCBI Taxonomy" id="1121256"/>
    <lineage>
        <taxon>Bacteria</taxon>
        <taxon>Bacillati</taxon>
        <taxon>Bacillota</taxon>
        <taxon>Clostridia</taxon>
        <taxon>Thermoanaerobacterales</taxon>
        <taxon>Thermoanaerobacteraceae</taxon>
        <taxon>Caldanaerobius</taxon>
    </lineage>
</organism>
<name>A0A1M4YNS1_9THEO</name>
<feature type="domain" description="Cobalamin biosynthesis precorrin-8X methylmutase CobH/CbiC" evidence="5">
    <location>
        <begin position="12"/>
        <end position="207"/>
    </location>
</feature>
<comment type="pathway">
    <text evidence="1">Cofactor biosynthesis; adenosylcobalamin biosynthesis.</text>
</comment>
<dbReference type="UniPathway" id="UPA00148"/>
<dbReference type="AlphaFoldDB" id="A0A1M4YNS1"/>
<proteinExistence type="inferred from homology"/>
<keyword evidence="3" id="KW-0169">Cobalamin biosynthesis</keyword>
<dbReference type="Gene3D" id="3.40.50.10230">
    <property type="entry name" value="Cobalamin biosynthesis CobH/CbiC, precorrin-8X methylmutase"/>
    <property type="match status" value="1"/>
</dbReference>